<dbReference type="GO" id="GO:0005737">
    <property type="term" value="C:cytoplasm"/>
    <property type="evidence" value="ECO:0007669"/>
    <property type="project" value="TreeGrafter"/>
</dbReference>
<dbReference type="KEGG" id="som:SOMG_04119"/>
<dbReference type="InterPro" id="IPR050357">
    <property type="entry name" value="Arrestin_domain-protein"/>
</dbReference>
<dbReference type="InterPro" id="IPR011022">
    <property type="entry name" value="Arrestin_C-like"/>
</dbReference>
<dbReference type="Gene3D" id="2.60.40.640">
    <property type="match status" value="1"/>
</dbReference>
<reference evidence="2 3" key="1">
    <citation type="journal article" date="2023" name="G3 (Bethesda)">
        <title>A high-quality reference genome for the fission yeast Schizosaccharomyces osmophilus.</title>
        <authorList>
            <person name="Jia G.S."/>
            <person name="Zhang W.C."/>
            <person name="Liang Y."/>
            <person name="Liu X.H."/>
            <person name="Rhind N."/>
            <person name="Pidoux A."/>
            <person name="Brysch-Herzberg M."/>
            <person name="Du L.L."/>
        </authorList>
    </citation>
    <scope>NUCLEOTIDE SEQUENCE [LARGE SCALE GENOMIC DNA]</scope>
    <source>
        <strain evidence="2 3">CBS 15793</strain>
    </source>
</reference>
<dbReference type="AlphaFoldDB" id="A0AAE9WE54"/>
<sequence>MKILKRLPSCFTNKSPPLLYEKESNSETCSLQSSKSHWGLSEAETLTDGLYDCELNGDFGKTKHLSPALEWRDPLYSGQREKTLFPVTKSPIRKSKLQLLDLSKNKFIDTKNLKLAITLPEGPLYAGTLIKGHIWLSYDPLLDQDDSICMTQLYIDFFGALNLKTATEPFFSVSEKYSLQHALPANQTKPGAFSSNEFGFLLKEPCKFSFPFAFVVPLDLGPGTLKTQKLQLSYSFSATIFFSSLSGEARFTRTSIEKTILPSMNENIASITNKIDCENRIDSKRLETPKLSLRISISRSLFLSGEDVGLSISYNSKSQSVVRSINVYLLEYIQLLKIDSRLNQALKAPPKKTGKVILKRKVTSQDASHYNISPQPGQLYISLRLPESCRSIETNAQIRISYTIKVSLKTVLHSKLTEAYLPITILHA</sequence>
<dbReference type="EMBL" id="CP115613">
    <property type="protein sequence ID" value="WBW74677.1"/>
    <property type="molecule type" value="Genomic_DNA"/>
</dbReference>
<gene>
    <name evidence="2" type="primary">mug170</name>
    <name evidence="2" type="ORF">SOMG_04119</name>
</gene>
<evidence type="ECO:0000313" key="3">
    <source>
        <dbReference type="Proteomes" id="UP001212411"/>
    </source>
</evidence>
<dbReference type="SMART" id="SM01017">
    <property type="entry name" value="Arrestin_C"/>
    <property type="match status" value="1"/>
</dbReference>
<evidence type="ECO:0000259" key="1">
    <source>
        <dbReference type="SMART" id="SM01017"/>
    </source>
</evidence>
<dbReference type="InterPro" id="IPR014756">
    <property type="entry name" value="Ig_E-set"/>
</dbReference>
<feature type="domain" description="Arrestin C-terminal-like" evidence="1">
    <location>
        <begin position="287"/>
        <end position="428"/>
    </location>
</feature>
<name>A0AAE9WE54_9SCHI</name>
<dbReference type="SUPFAM" id="SSF81296">
    <property type="entry name" value="E set domains"/>
    <property type="match status" value="1"/>
</dbReference>
<proteinExistence type="predicted"/>
<dbReference type="Pfam" id="PF02752">
    <property type="entry name" value="Arrestin_C"/>
    <property type="match status" value="1"/>
</dbReference>
<dbReference type="GeneID" id="80877595"/>
<organism evidence="2 3">
    <name type="scientific">Schizosaccharomyces osmophilus</name>
    <dbReference type="NCBI Taxonomy" id="2545709"/>
    <lineage>
        <taxon>Eukaryota</taxon>
        <taxon>Fungi</taxon>
        <taxon>Dikarya</taxon>
        <taxon>Ascomycota</taxon>
        <taxon>Taphrinomycotina</taxon>
        <taxon>Schizosaccharomycetes</taxon>
        <taxon>Schizosaccharomycetales</taxon>
        <taxon>Schizosaccharomycetaceae</taxon>
        <taxon>Schizosaccharomyces</taxon>
    </lineage>
</organism>
<dbReference type="PANTHER" id="PTHR11188:SF17">
    <property type="entry name" value="FI21816P1"/>
    <property type="match status" value="1"/>
</dbReference>
<protein>
    <submittedName>
        <fullName evidence="2">Arrestin family membrane adaptor Mug170</fullName>
    </submittedName>
</protein>
<dbReference type="Proteomes" id="UP001212411">
    <property type="component" value="Chromosome 3"/>
</dbReference>
<dbReference type="PANTHER" id="PTHR11188">
    <property type="entry name" value="ARRESTIN DOMAIN CONTAINING PROTEIN"/>
    <property type="match status" value="1"/>
</dbReference>
<dbReference type="RefSeq" id="XP_056038920.1">
    <property type="nucleotide sequence ID" value="XM_056182906.1"/>
</dbReference>
<dbReference type="InterPro" id="IPR014752">
    <property type="entry name" value="Arrestin-like_C"/>
</dbReference>
<evidence type="ECO:0000313" key="2">
    <source>
        <dbReference type="EMBL" id="WBW74677.1"/>
    </source>
</evidence>
<keyword evidence="3" id="KW-1185">Reference proteome</keyword>
<accession>A0AAE9WE54</accession>
<dbReference type="GO" id="GO:0015031">
    <property type="term" value="P:protein transport"/>
    <property type="evidence" value="ECO:0007669"/>
    <property type="project" value="TreeGrafter"/>
</dbReference>